<evidence type="ECO:0008006" key="3">
    <source>
        <dbReference type="Google" id="ProtNLM"/>
    </source>
</evidence>
<comment type="caution">
    <text evidence="1">The sequence shown here is derived from an EMBL/GenBank/DDBJ whole genome shotgun (WGS) entry which is preliminary data.</text>
</comment>
<sequence>MKRSANTSDSTTTDYPLVADIYDVVPLPFTQQIPVQPRSKVIPNSLRMIRSVGASAPSFPTPIHCFTIPGQTREDANAFVTAMQATVYWNSKRSRSNLKALSAPPSGKGRPIEYSFRLEYKCPRNGIHKPVPNSRKNRTLSQKCGCTSGFAIFHHLKTNTLRVEWQWHHNHDPFSAEEMKKNRIPKMVDDWLTDRVISGLSWKAIHQLMWCPDIFAMHSLDVKPEAKYIKYDHVRNLIRTRMGVLAKRNPDPFISITLWRDNLQQQGWNTFLPASHDATNFTFAFQSPWQRQQLLEHGWGMLMLDSTHNSVDNRSLSCGRKFSLYTFVIRDPIVGKGLPVCWAFTASAAAEPIEAIMKWLRGSTGIIPCAIMSDCALAIKKGVNEAYKDLGRQAPKIYWCLFHVLKAFKNRALFFLKKRSDEAVQDFHKIVYGPNPEHQLLSFYDKWTPVNTLFVEYVETQWHVNITHWAVFYRTTPHQGIHTNNYTEAWHRILKNHFIDTRERRRIDKIVQVLTDEVHTSYLMTQTQVAEGIISQRTNQFQSHAKAKADGYTPEIMALLGIEIIQFPAHYYVSSFTNPTTTCYLAHYEGPIGGELGRLKSGG</sequence>
<gene>
    <name evidence="1" type="ORF">PGT21_027898</name>
</gene>
<dbReference type="EMBL" id="VSWC01000053">
    <property type="protein sequence ID" value="KAA1101696.1"/>
    <property type="molecule type" value="Genomic_DNA"/>
</dbReference>
<evidence type="ECO:0000313" key="2">
    <source>
        <dbReference type="Proteomes" id="UP000324748"/>
    </source>
</evidence>
<dbReference type="OrthoDB" id="2505909at2759"/>
<name>A0A5B0PKW4_PUCGR</name>
<dbReference type="PANTHER" id="PTHR48159:SF1">
    <property type="entry name" value="MEMBRANE-ASSOCIATED GIANT PROTEIN ANTIGEN, PUTATIVE-RELATED"/>
    <property type="match status" value="1"/>
</dbReference>
<organism evidence="1 2">
    <name type="scientific">Puccinia graminis f. sp. tritici</name>
    <dbReference type="NCBI Taxonomy" id="56615"/>
    <lineage>
        <taxon>Eukaryota</taxon>
        <taxon>Fungi</taxon>
        <taxon>Dikarya</taxon>
        <taxon>Basidiomycota</taxon>
        <taxon>Pucciniomycotina</taxon>
        <taxon>Pucciniomycetes</taxon>
        <taxon>Pucciniales</taxon>
        <taxon>Pucciniaceae</taxon>
        <taxon>Puccinia</taxon>
    </lineage>
</organism>
<dbReference type="Proteomes" id="UP000324748">
    <property type="component" value="Unassembled WGS sequence"/>
</dbReference>
<protein>
    <recommendedName>
        <fullName evidence="3">MULE transposase domain-containing protein</fullName>
    </recommendedName>
</protein>
<accession>A0A5B0PKW4</accession>
<evidence type="ECO:0000313" key="1">
    <source>
        <dbReference type="EMBL" id="KAA1101696.1"/>
    </source>
</evidence>
<reference evidence="1 2" key="1">
    <citation type="submission" date="2019-05" db="EMBL/GenBank/DDBJ databases">
        <title>Emergence of the Ug99 lineage of the wheat stem rust pathogen through somatic hybridization.</title>
        <authorList>
            <person name="Li F."/>
            <person name="Upadhyaya N.M."/>
            <person name="Sperschneider J."/>
            <person name="Matny O."/>
            <person name="Nguyen-Phuc H."/>
            <person name="Mago R."/>
            <person name="Raley C."/>
            <person name="Miller M.E."/>
            <person name="Silverstein K.A.T."/>
            <person name="Henningsen E."/>
            <person name="Hirsch C.D."/>
            <person name="Visser B."/>
            <person name="Pretorius Z.A."/>
            <person name="Steffenson B.J."/>
            <person name="Schwessinger B."/>
            <person name="Dodds P.N."/>
            <person name="Figueroa M."/>
        </authorList>
    </citation>
    <scope>NUCLEOTIDE SEQUENCE [LARGE SCALE GENOMIC DNA]</scope>
    <source>
        <strain evidence="1">21-0</strain>
    </source>
</reference>
<keyword evidence="2" id="KW-1185">Reference proteome</keyword>
<dbReference type="PANTHER" id="PTHR48159">
    <property type="entry name" value="MULE DOMAIN-CONTAINING PROTEIN"/>
    <property type="match status" value="1"/>
</dbReference>
<dbReference type="AlphaFoldDB" id="A0A5B0PKW4"/>
<proteinExistence type="predicted"/>